<dbReference type="Proteomes" id="UP001442841">
    <property type="component" value="Chromosome"/>
</dbReference>
<accession>A0ABZ3FW29</accession>
<comment type="subcellular location">
    <subcellularLocation>
        <location evidence="1">Cell membrane</location>
        <topology evidence="1">Multi-pass membrane protein</topology>
    </subcellularLocation>
</comment>
<reference evidence="9 10" key="1">
    <citation type="submission" date="2024-04" db="EMBL/GenBank/DDBJ databases">
        <title>Isolation of an actinomycete strain from pig manure.</title>
        <authorList>
            <person name="Gong T."/>
            <person name="Yu Z."/>
            <person name="An M."/>
            <person name="Wei C."/>
            <person name="Yang W."/>
            <person name="Liu L."/>
        </authorList>
    </citation>
    <scope>NUCLEOTIDE SEQUENCE [LARGE SCALE GENOMIC DNA]</scope>
    <source>
        <strain evidence="9 10">ZF39</strain>
    </source>
</reference>
<feature type="transmembrane region" description="Helical" evidence="8">
    <location>
        <begin position="229"/>
        <end position="246"/>
    </location>
</feature>
<name>A0ABZ3FW29_9ACTN</name>
<feature type="compositionally biased region" description="Low complexity" evidence="7">
    <location>
        <begin position="49"/>
        <end position="83"/>
    </location>
</feature>
<evidence type="ECO:0000256" key="7">
    <source>
        <dbReference type="SAM" id="MobiDB-lite"/>
    </source>
</evidence>
<evidence type="ECO:0000256" key="1">
    <source>
        <dbReference type="ARBA" id="ARBA00004651"/>
    </source>
</evidence>
<proteinExistence type="inferred from homology"/>
<gene>
    <name evidence="9" type="ORF">AADG42_17135</name>
</gene>
<feature type="compositionally biased region" description="Basic and acidic residues" evidence="7">
    <location>
        <begin position="101"/>
        <end position="113"/>
    </location>
</feature>
<protein>
    <submittedName>
        <fullName evidence="9">DoxX family protein</fullName>
    </submittedName>
</protein>
<keyword evidence="10" id="KW-1185">Reference proteome</keyword>
<evidence type="ECO:0000256" key="8">
    <source>
        <dbReference type="SAM" id="Phobius"/>
    </source>
</evidence>
<evidence type="ECO:0000256" key="5">
    <source>
        <dbReference type="ARBA" id="ARBA00022989"/>
    </source>
</evidence>
<dbReference type="PANTHER" id="PTHR33452:SF1">
    <property type="entry name" value="INNER MEMBRANE PROTEIN YPHA-RELATED"/>
    <property type="match status" value="1"/>
</dbReference>
<dbReference type="PANTHER" id="PTHR33452">
    <property type="entry name" value="OXIDOREDUCTASE CATD-RELATED"/>
    <property type="match status" value="1"/>
</dbReference>
<keyword evidence="3" id="KW-1003">Cell membrane</keyword>
<comment type="similarity">
    <text evidence="2">Belongs to the DoxX family.</text>
</comment>
<evidence type="ECO:0000256" key="2">
    <source>
        <dbReference type="ARBA" id="ARBA00006679"/>
    </source>
</evidence>
<dbReference type="InterPro" id="IPR051907">
    <property type="entry name" value="DoxX-like_oxidoreductase"/>
</dbReference>
<organism evidence="9 10">
    <name type="scientific">Ammonicoccus fulvus</name>
    <dbReference type="NCBI Taxonomy" id="3138240"/>
    <lineage>
        <taxon>Bacteria</taxon>
        <taxon>Bacillati</taxon>
        <taxon>Actinomycetota</taxon>
        <taxon>Actinomycetes</taxon>
        <taxon>Propionibacteriales</taxon>
        <taxon>Propionibacteriaceae</taxon>
        <taxon>Ammonicoccus</taxon>
    </lineage>
</organism>
<feature type="transmembrane region" description="Helical" evidence="8">
    <location>
        <begin position="170"/>
        <end position="192"/>
    </location>
</feature>
<evidence type="ECO:0000256" key="3">
    <source>
        <dbReference type="ARBA" id="ARBA00022475"/>
    </source>
</evidence>
<keyword evidence="4 8" id="KW-0812">Transmembrane</keyword>
<dbReference type="RefSeq" id="WP_425310392.1">
    <property type="nucleotide sequence ID" value="NZ_CP154795.1"/>
</dbReference>
<keyword evidence="6 8" id="KW-0472">Membrane</keyword>
<sequence>MATRHDPSDQGDLGDTPTRAENVPASSETDAKTTAEPTATRGTADRTTADGTTTDRTTGAGTTAAGTTAATAAPAAARTGDTPEATRREKIQGTRGTVQTREQRLEEEATEHRRESAYQLARARTSNRTSTDFGLLLLRVLPVIMFLHGLRKASNFSGFRDTVAGNSFGALAPDVFAIMVVAGQLILPILIAIGLLTRLSALLMAVMMAFVWVLTQLPNGLIDARTGGIVGEAAIMFVIVSLPLIFTGPGRFSLDHALTAKRAEARAQRRADKAVA</sequence>
<evidence type="ECO:0000256" key="6">
    <source>
        <dbReference type="ARBA" id="ARBA00023136"/>
    </source>
</evidence>
<feature type="region of interest" description="Disordered" evidence="7">
    <location>
        <begin position="1"/>
        <end position="113"/>
    </location>
</feature>
<dbReference type="EMBL" id="CP154795">
    <property type="protein sequence ID" value="XAN08958.1"/>
    <property type="molecule type" value="Genomic_DNA"/>
</dbReference>
<dbReference type="InterPro" id="IPR032808">
    <property type="entry name" value="DoxX"/>
</dbReference>
<evidence type="ECO:0000313" key="9">
    <source>
        <dbReference type="EMBL" id="XAN08958.1"/>
    </source>
</evidence>
<evidence type="ECO:0000256" key="4">
    <source>
        <dbReference type="ARBA" id="ARBA00022692"/>
    </source>
</evidence>
<feature type="transmembrane region" description="Helical" evidence="8">
    <location>
        <begin position="133"/>
        <end position="150"/>
    </location>
</feature>
<feature type="transmembrane region" description="Helical" evidence="8">
    <location>
        <begin position="199"/>
        <end position="217"/>
    </location>
</feature>
<dbReference type="Pfam" id="PF07681">
    <property type="entry name" value="DoxX"/>
    <property type="match status" value="1"/>
</dbReference>
<keyword evidence="5 8" id="KW-1133">Transmembrane helix</keyword>
<evidence type="ECO:0000313" key="10">
    <source>
        <dbReference type="Proteomes" id="UP001442841"/>
    </source>
</evidence>